<dbReference type="Gene3D" id="3.40.1280.10">
    <property type="match status" value="1"/>
</dbReference>
<dbReference type="InterPro" id="IPR029026">
    <property type="entry name" value="tRNA_m1G_MTases_N"/>
</dbReference>
<dbReference type="SUPFAM" id="SSF75217">
    <property type="entry name" value="alpha/beta knot"/>
    <property type="match status" value="1"/>
</dbReference>
<feature type="domain" description="tRNA/rRNA methyltransferase SpoU type" evidence="4">
    <location>
        <begin position="1423"/>
        <end position="1564"/>
    </location>
</feature>
<evidence type="ECO:0000313" key="5">
    <source>
        <dbReference type="EMBL" id="GMI02489.1"/>
    </source>
</evidence>
<dbReference type="GO" id="GO:0003723">
    <property type="term" value="F:RNA binding"/>
    <property type="evidence" value="ECO:0007669"/>
    <property type="project" value="InterPro"/>
</dbReference>
<reference evidence="6" key="1">
    <citation type="journal article" date="2023" name="Commun. Biol.">
        <title>Genome analysis of Parmales, the sister group of diatoms, reveals the evolutionary specialization of diatoms from phago-mixotrophs to photoautotrophs.</title>
        <authorList>
            <person name="Ban H."/>
            <person name="Sato S."/>
            <person name="Yoshikawa S."/>
            <person name="Yamada K."/>
            <person name="Nakamura Y."/>
            <person name="Ichinomiya M."/>
            <person name="Sato N."/>
            <person name="Blanc-Mathieu R."/>
            <person name="Endo H."/>
            <person name="Kuwata A."/>
            <person name="Ogata H."/>
        </authorList>
    </citation>
    <scope>NUCLEOTIDE SEQUENCE [LARGE SCALE GENOMIC DNA]</scope>
    <source>
        <strain evidence="6">NIES 3699</strain>
    </source>
</reference>
<dbReference type="InterPro" id="IPR045330">
    <property type="entry name" value="TRM3/TARBP1"/>
</dbReference>
<gene>
    <name evidence="5" type="ORF">TrVE_jg11973</name>
</gene>
<dbReference type="Proteomes" id="UP001165160">
    <property type="component" value="Unassembled WGS sequence"/>
</dbReference>
<keyword evidence="6" id="KW-1185">Reference proteome</keyword>
<dbReference type="InterPro" id="IPR001537">
    <property type="entry name" value="SpoU_MeTrfase"/>
</dbReference>
<organism evidence="5 6">
    <name type="scientific">Triparma verrucosa</name>
    <dbReference type="NCBI Taxonomy" id="1606542"/>
    <lineage>
        <taxon>Eukaryota</taxon>
        <taxon>Sar</taxon>
        <taxon>Stramenopiles</taxon>
        <taxon>Ochrophyta</taxon>
        <taxon>Bolidophyceae</taxon>
        <taxon>Parmales</taxon>
        <taxon>Triparmaceae</taxon>
        <taxon>Triparma</taxon>
    </lineage>
</organism>
<evidence type="ECO:0000313" key="6">
    <source>
        <dbReference type="Proteomes" id="UP001165160"/>
    </source>
</evidence>
<sequence>MDRYYALAQNLSSLPLTSCGLSLQQIYSLITLQSPSQITIYPHPTSAEPVLILAYVVAKCESVKGIAEAYPEGKWVKEFVEFCERCCEGDFKQGLPQDLPPPPEEDEKESTAAQNTTTTTITPTQKIILTYVKNFINSLPPSTSLTLTSHLNTLLPPLLSPSTSHPSKLLSLLTLTSCTPSTLEKILESHFSQSPTQFLITTNSLYSSLKILHSTSISTYNLPSLKSIRNFYETLYDSSTFLHKKSRLYTSFYLEVLLTISSSLPSSLDVSSFDNIRVPDIVKYGLTMYDTIEVGLGYGNWVTDTKGNSRGAVQTVSDLDSTVIRRRAVALGWGGWERYWDCWGIAEMEYQEHIVGQCYGIVRGVVKEGEVGGEWIEKLIGRLLYSDTPQIRKMTLWELTTGGCGIEVSDYVPGMKSFNSASSKKGKKGKKGEEEKGNLIPIKDLSSGFINQFVIPSLDSLRGHHNTNYVYQVGGGGSKSKSVDLSLLVEGFIGEFVESTHKDSRNVAVDMLQGLSNGRLSVSGLRNIFKGAVNACVALNGSLALPSSAIAAAVKVAREKVWLEPRAVKDEIYNTVAKFLANVDVVDFKEPWDVVYVLGLFPATDDGNIAQVTGDSSSKETVEEWFDDLAKFVNKLPNGFKDTAAEVMVNMFVKDTRGIKCSLGPMSAAEVPLALMLLAKLTTGGACVWPTLLKVLTNASQRMYGDTGPINRSVDILVAGCERRVLGGSGNGDLMMTRDGGMLAPPPQIEAVLGQAGEILKKEIMDLRHFELDDGEKNSLAQKVRPSIDGERMLEVLAGGFVSSVSLGEILEGMMNEGIEKFKENEGVASVPYLKSLSCSLRCNASFPASTAPASFERILSSLFISSATASSSSEQKARSAFQLAKWEALSCLSERIFKGPGAEHTSRSLASETCTTAFDDIQNCNEDVIPHLFNVSFNASTFLTTCSPPPTAPQLQEIITGLWKTVSEESSAQKRQVLTSKFCSVIFSPSTLNAYDLTKPSGPLQSTLKMLLTERRKSPLLCRCAVFHLCNSLKSCSHAKKWRDILSELLVHKEERVKMEDSVRTVDRYGFEGVCESSMTRAIALEYVDSLREEDLGEEGVKELPVYLILKYLKEYEGIKGEDGRDMMMIGTYEYCRKLRAWQAICLLSKFITADVAGVVAEKFYRALRCQTHAAIRYFMEVFSIHLLRLHPSTTAPHLINALRRVDTSAQVQSSLLINVGYGLTGPYSSQVSPHLNVSEVVAAVCPWLGSTQGFSRGIAQMLLWELIPKVEGKGEEDKVYLKRLWTYLDENGDVKKLRNKTGKYFLRLDIKYNISFKGLLTESYDDLEDPMPDTLVDHLKDIMKELFEETHGKKETRFNYGKALGETIDGAIVPPTEKGGDEEDGERFQRKILPFDALNLASGLEESKKGANAAGSQKQDLILCCALIDKPPNLGGLARTCEIFACKRLIIPDLRISKMDNFKSTSVSAHEWVDIQECKEENLSNYILDLKSRGYSIIGVEQTSTSIPLNSFKFPAKTCILLGDEKRGIPVELLGMLDGCVEIPQLGVTRSLNVHVCGAICVWEFTKQNFKVSYS</sequence>
<dbReference type="PANTHER" id="PTHR12029:SF11">
    <property type="entry name" value="METHYLTRANSFERASE TARBP1-RELATED"/>
    <property type="match status" value="1"/>
</dbReference>
<dbReference type="InterPro" id="IPR029028">
    <property type="entry name" value="Alpha/beta_knot_MTases"/>
</dbReference>
<comment type="caution">
    <text evidence="5">The sequence shown here is derived from an EMBL/GenBank/DDBJ whole genome shotgun (WGS) entry which is preliminary data.</text>
</comment>
<evidence type="ECO:0000256" key="3">
    <source>
        <dbReference type="SAM" id="MobiDB-lite"/>
    </source>
</evidence>
<dbReference type="EMBL" id="BRXX01000284">
    <property type="protein sequence ID" value="GMI02489.1"/>
    <property type="molecule type" value="Genomic_DNA"/>
</dbReference>
<proteinExistence type="predicted"/>
<evidence type="ECO:0000256" key="2">
    <source>
        <dbReference type="ARBA" id="ARBA00022679"/>
    </source>
</evidence>
<dbReference type="GO" id="GO:0016423">
    <property type="term" value="F:tRNA (guanine) methyltransferase activity"/>
    <property type="evidence" value="ECO:0007669"/>
    <property type="project" value="InterPro"/>
</dbReference>
<accession>A0A9W7CD46</accession>
<dbReference type="CDD" id="cd18091">
    <property type="entry name" value="SpoU-like_TRM3-like"/>
    <property type="match status" value="1"/>
</dbReference>
<feature type="region of interest" description="Disordered" evidence="3">
    <location>
        <begin position="94"/>
        <end position="117"/>
    </location>
</feature>
<dbReference type="PANTHER" id="PTHR12029">
    <property type="entry name" value="RNA METHYLTRANSFERASE"/>
    <property type="match status" value="1"/>
</dbReference>
<name>A0A9W7CD46_9STRA</name>
<dbReference type="Pfam" id="PF00588">
    <property type="entry name" value="SpoU_methylase"/>
    <property type="match status" value="1"/>
</dbReference>
<evidence type="ECO:0000259" key="4">
    <source>
        <dbReference type="Pfam" id="PF00588"/>
    </source>
</evidence>
<keyword evidence="1" id="KW-0489">Methyltransferase</keyword>
<evidence type="ECO:0000256" key="1">
    <source>
        <dbReference type="ARBA" id="ARBA00022603"/>
    </source>
</evidence>
<dbReference type="GO" id="GO:0030488">
    <property type="term" value="P:tRNA methylation"/>
    <property type="evidence" value="ECO:0007669"/>
    <property type="project" value="InterPro"/>
</dbReference>
<dbReference type="InterPro" id="IPR044748">
    <property type="entry name" value="Trm3/TARBP1_C"/>
</dbReference>
<keyword evidence="2" id="KW-0808">Transferase</keyword>
<protein>
    <recommendedName>
        <fullName evidence="4">tRNA/rRNA methyltransferase SpoU type domain-containing protein</fullName>
    </recommendedName>
</protein>